<dbReference type="PANTHER" id="PTHR14269:SF61">
    <property type="entry name" value="CDP-DIACYLGLYCEROL--SERINE O-PHOSPHATIDYLTRANSFERASE"/>
    <property type="match status" value="1"/>
</dbReference>
<evidence type="ECO:0000256" key="7">
    <source>
        <dbReference type="ARBA" id="ARBA00022679"/>
    </source>
</evidence>
<dbReference type="EMBL" id="JBHMEW010000052">
    <property type="protein sequence ID" value="MFB9211705.1"/>
    <property type="molecule type" value="Genomic_DNA"/>
</dbReference>
<evidence type="ECO:0000256" key="14">
    <source>
        <dbReference type="ARBA" id="ARBA00032361"/>
    </source>
</evidence>
<evidence type="ECO:0000256" key="2">
    <source>
        <dbReference type="ARBA" id="ARBA00004127"/>
    </source>
</evidence>
<feature type="transmembrane region" description="Helical" evidence="16">
    <location>
        <begin position="93"/>
        <end position="111"/>
    </location>
</feature>
<evidence type="ECO:0000256" key="12">
    <source>
        <dbReference type="ARBA" id="ARBA00023209"/>
    </source>
</evidence>
<keyword evidence="8 16" id="KW-0812">Transmembrane</keyword>
<reference evidence="17 18" key="1">
    <citation type="submission" date="2024-09" db="EMBL/GenBank/DDBJ databases">
        <authorList>
            <person name="Sun Q."/>
            <person name="Mori K."/>
        </authorList>
    </citation>
    <scope>NUCLEOTIDE SEQUENCE [LARGE SCALE GENOMIC DNA]</scope>
    <source>
        <strain evidence="17 18">CECT 7682</strain>
    </source>
</reference>
<evidence type="ECO:0000256" key="8">
    <source>
        <dbReference type="ARBA" id="ARBA00022692"/>
    </source>
</evidence>
<evidence type="ECO:0000256" key="6">
    <source>
        <dbReference type="ARBA" id="ARBA00022516"/>
    </source>
</evidence>
<dbReference type="Pfam" id="PF01066">
    <property type="entry name" value="CDP-OH_P_transf"/>
    <property type="match status" value="1"/>
</dbReference>
<name>A0ABV5J659_9BACT</name>
<proteinExistence type="inferred from homology"/>
<keyword evidence="10" id="KW-0443">Lipid metabolism</keyword>
<keyword evidence="13" id="KW-1208">Phospholipid metabolism</keyword>
<keyword evidence="7 15" id="KW-0808">Transferase</keyword>
<feature type="transmembrane region" description="Helical" evidence="16">
    <location>
        <begin position="123"/>
        <end position="142"/>
    </location>
</feature>
<dbReference type="InterPro" id="IPR004533">
    <property type="entry name" value="CDP-diaglyc--ser_O-PTrfase"/>
</dbReference>
<dbReference type="GO" id="GO:0003882">
    <property type="term" value="F:CDP-diacylglycerol-serine O-phosphatidyltransferase activity"/>
    <property type="evidence" value="ECO:0007669"/>
    <property type="project" value="UniProtKB-EC"/>
</dbReference>
<comment type="caution">
    <text evidence="17">The sequence shown here is derived from an EMBL/GenBank/DDBJ whole genome shotgun (WGS) entry which is preliminary data.</text>
</comment>
<keyword evidence="6" id="KW-0444">Lipid biosynthesis</keyword>
<evidence type="ECO:0000256" key="3">
    <source>
        <dbReference type="ARBA" id="ARBA00010441"/>
    </source>
</evidence>
<dbReference type="RefSeq" id="WP_290246338.1">
    <property type="nucleotide sequence ID" value="NZ_JAUFQT010000001.1"/>
</dbReference>
<keyword evidence="12" id="KW-0594">Phospholipid biosynthesis</keyword>
<evidence type="ECO:0000256" key="15">
    <source>
        <dbReference type="RuleBase" id="RU003750"/>
    </source>
</evidence>
<dbReference type="PROSITE" id="PS00379">
    <property type="entry name" value="CDP_ALCOHOL_P_TRANSF"/>
    <property type="match status" value="1"/>
</dbReference>
<evidence type="ECO:0000256" key="13">
    <source>
        <dbReference type="ARBA" id="ARBA00023264"/>
    </source>
</evidence>
<dbReference type="InterPro" id="IPR043130">
    <property type="entry name" value="CDP-OH_PTrfase_TM_dom"/>
</dbReference>
<keyword evidence="11 16" id="KW-0472">Membrane</keyword>
<comment type="subcellular location">
    <subcellularLocation>
        <location evidence="2">Endomembrane system</location>
        <topology evidence="2">Multi-pass membrane protein</topology>
    </subcellularLocation>
</comment>
<evidence type="ECO:0000256" key="4">
    <source>
        <dbReference type="ARBA" id="ARBA00013174"/>
    </source>
</evidence>
<dbReference type="NCBIfam" id="TIGR00473">
    <property type="entry name" value="pssA"/>
    <property type="match status" value="1"/>
</dbReference>
<gene>
    <name evidence="17" type="primary">pssA</name>
    <name evidence="17" type="ORF">ACFFUR_07795</name>
</gene>
<feature type="transmembrane region" description="Helical" evidence="16">
    <location>
        <begin position="190"/>
        <end position="223"/>
    </location>
</feature>
<keyword evidence="9 16" id="KW-1133">Transmembrane helix</keyword>
<evidence type="ECO:0000313" key="17">
    <source>
        <dbReference type="EMBL" id="MFB9211705.1"/>
    </source>
</evidence>
<dbReference type="EC" id="2.7.8.8" evidence="4"/>
<dbReference type="InterPro" id="IPR048254">
    <property type="entry name" value="CDP_ALCOHOL_P_TRANSF_CS"/>
</dbReference>
<comment type="similarity">
    <text evidence="3 15">Belongs to the CDP-alcohol phosphatidyltransferase class-I family.</text>
</comment>
<dbReference type="InterPro" id="IPR000462">
    <property type="entry name" value="CDP-OH_P_trans"/>
</dbReference>
<accession>A0ABV5J659</accession>
<evidence type="ECO:0000256" key="10">
    <source>
        <dbReference type="ARBA" id="ARBA00023098"/>
    </source>
</evidence>
<evidence type="ECO:0000256" key="1">
    <source>
        <dbReference type="ARBA" id="ARBA00000287"/>
    </source>
</evidence>
<dbReference type="Gene3D" id="1.20.120.1760">
    <property type="match status" value="1"/>
</dbReference>
<evidence type="ECO:0000256" key="11">
    <source>
        <dbReference type="ARBA" id="ARBA00023136"/>
    </source>
</evidence>
<evidence type="ECO:0000256" key="5">
    <source>
        <dbReference type="ARBA" id="ARBA00017171"/>
    </source>
</evidence>
<evidence type="ECO:0000313" key="18">
    <source>
        <dbReference type="Proteomes" id="UP001589654"/>
    </source>
</evidence>
<comment type="catalytic activity">
    <reaction evidence="1">
        <text>a CDP-1,2-diacyl-sn-glycerol + L-serine = a 1,2-diacyl-sn-glycero-3-phospho-L-serine + CMP + H(+)</text>
        <dbReference type="Rhea" id="RHEA:16913"/>
        <dbReference type="ChEBI" id="CHEBI:15378"/>
        <dbReference type="ChEBI" id="CHEBI:33384"/>
        <dbReference type="ChEBI" id="CHEBI:57262"/>
        <dbReference type="ChEBI" id="CHEBI:58332"/>
        <dbReference type="ChEBI" id="CHEBI:60377"/>
        <dbReference type="EC" id="2.7.8.8"/>
    </reaction>
</comment>
<evidence type="ECO:0000256" key="9">
    <source>
        <dbReference type="ARBA" id="ARBA00022989"/>
    </source>
</evidence>
<dbReference type="PANTHER" id="PTHR14269">
    <property type="entry name" value="CDP-DIACYLGLYCEROL--GLYCEROL-3-PHOSPHATE 3-PHOSPHATIDYLTRANSFERASE-RELATED"/>
    <property type="match status" value="1"/>
</dbReference>
<organism evidence="17 18">
    <name type="scientific">Echinicola jeungdonensis</name>
    <dbReference type="NCBI Taxonomy" id="709343"/>
    <lineage>
        <taxon>Bacteria</taxon>
        <taxon>Pseudomonadati</taxon>
        <taxon>Bacteroidota</taxon>
        <taxon>Cytophagia</taxon>
        <taxon>Cytophagales</taxon>
        <taxon>Cyclobacteriaceae</taxon>
        <taxon>Echinicola</taxon>
    </lineage>
</organism>
<feature type="transmembrane region" description="Helical" evidence="16">
    <location>
        <begin position="154"/>
        <end position="178"/>
    </location>
</feature>
<evidence type="ECO:0000256" key="16">
    <source>
        <dbReference type="SAM" id="Phobius"/>
    </source>
</evidence>
<dbReference type="Proteomes" id="UP001589654">
    <property type="component" value="Unassembled WGS sequence"/>
</dbReference>
<sequence length="232" mass="25632">MSIKKHIPNAITSLNLVAGMAGIFFVLEGKLTYGTYFILAAAFFDFFDGWAARMLGVSGEIGKQLDSLADLVTFGVLPTFVVFKMLQTAFPDSLLPFLAFFIGIQSALRLAKFNIDTRQTDRFIGLPTPANALLLSTLPFLANKFIWAQNLIFQGYFLLAFALVLAFLLTAELPLIALKFKNYALRENIYRYLVVLIGIVSLAFLGIAGIPFAILGYIVLSIIENWTVSHEG</sequence>
<keyword evidence="18" id="KW-1185">Reference proteome</keyword>
<dbReference type="InterPro" id="IPR050324">
    <property type="entry name" value="CDP-alcohol_PTase-I"/>
</dbReference>
<protein>
    <recommendedName>
        <fullName evidence="5">CDP-diacylglycerol--serine O-phosphatidyltransferase</fullName>
        <ecNumber evidence="4">2.7.8.8</ecNumber>
    </recommendedName>
    <alternativeName>
        <fullName evidence="14">Phosphatidylserine synthase</fullName>
    </alternativeName>
</protein>